<sequence length="67" mass="7898">MVNIDKPESNISNATKERSALLIQLVERETLVNLISLTHIKNKHKHNYSERKTLEKSYYIQKMMQVV</sequence>
<evidence type="ECO:0000313" key="2">
    <source>
        <dbReference type="Proteomes" id="UP001229421"/>
    </source>
</evidence>
<protein>
    <submittedName>
        <fullName evidence="1">Uncharacterized protein</fullName>
    </submittedName>
</protein>
<reference evidence="1" key="1">
    <citation type="journal article" date="2023" name="bioRxiv">
        <title>Improved chromosome-level genome assembly for marigold (Tagetes erecta).</title>
        <authorList>
            <person name="Jiang F."/>
            <person name="Yuan L."/>
            <person name="Wang S."/>
            <person name="Wang H."/>
            <person name="Xu D."/>
            <person name="Wang A."/>
            <person name="Fan W."/>
        </authorList>
    </citation>
    <scope>NUCLEOTIDE SEQUENCE</scope>
    <source>
        <strain evidence="1">WSJ</strain>
        <tissue evidence="1">Leaf</tissue>
    </source>
</reference>
<proteinExistence type="predicted"/>
<accession>A0AAD8NYF3</accession>
<evidence type="ECO:0000313" key="1">
    <source>
        <dbReference type="EMBL" id="KAK1425464.1"/>
    </source>
</evidence>
<dbReference type="AlphaFoldDB" id="A0AAD8NYF3"/>
<keyword evidence="2" id="KW-1185">Reference proteome</keyword>
<comment type="caution">
    <text evidence="1">The sequence shown here is derived from an EMBL/GenBank/DDBJ whole genome shotgun (WGS) entry which is preliminary data.</text>
</comment>
<name>A0AAD8NYF3_TARER</name>
<dbReference type="EMBL" id="JAUHHV010000005">
    <property type="protein sequence ID" value="KAK1425464.1"/>
    <property type="molecule type" value="Genomic_DNA"/>
</dbReference>
<organism evidence="1 2">
    <name type="scientific">Tagetes erecta</name>
    <name type="common">African marigold</name>
    <dbReference type="NCBI Taxonomy" id="13708"/>
    <lineage>
        <taxon>Eukaryota</taxon>
        <taxon>Viridiplantae</taxon>
        <taxon>Streptophyta</taxon>
        <taxon>Embryophyta</taxon>
        <taxon>Tracheophyta</taxon>
        <taxon>Spermatophyta</taxon>
        <taxon>Magnoliopsida</taxon>
        <taxon>eudicotyledons</taxon>
        <taxon>Gunneridae</taxon>
        <taxon>Pentapetalae</taxon>
        <taxon>asterids</taxon>
        <taxon>campanulids</taxon>
        <taxon>Asterales</taxon>
        <taxon>Asteraceae</taxon>
        <taxon>Asteroideae</taxon>
        <taxon>Heliantheae alliance</taxon>
        <taxon>Tageteae</taxon>
        <taxon>Tagetes</taxon>
    </lineage>
</organism>
<dbReference type="Proteomes" id="UP001229421">
    <property type="component" value="Unassembled WGS sequence"/>
</dbReference>
<gene>
    <name evidence="1" type="ORF">QVD17_20816</name>
</gene>